<feature type="transmembrane region" description="Helical" evidence="7">
    <location>
        <begin position="409"/>
        <end position="430"/>
    </location>
</feature>
<keyword evidence="5 7" id="KW-1133">Transmembrane helix</keyword>
<evidence type="ECO:0000313" key="9">
    <source>
        <dbReference type="EMBL" id="QRD93272.1"/>
    </source>
</evidence>
<feature type="transmembrane region" description="Helical" evidence="7">
    <location>
        <begin position="303"/>
        <end position="325"/>
    </location>
</feature>
<dbReference type="VEuPathDB" id="FungiDB:AFLA_013139"/>
<feature type="transmembrane region" description="Helical" evidence="7">
    <location>
        <begin position="331"/>
        <end position="355"/>
    </location>
</feature>
<evidence type="ECO:0000259" key="8">
    <source>
        <dbReference type="PROSITE" id="PS50850"/>
    </source>
</evidence>
<dbReference type="InterPro" id="IPR020846">
    <property type="entry name" value="MFS_dom"/>
</dbReference>
<evidence type="ECO:0000256" key="4">
    <source>
        <dbReference type="ARBA" id="ARBA00022692"/>
    </source>
</evidence>
<gene>
    <name evidence="9" type="ORF">F9C07_2077122</name>
</gene>
<comment type="subcellular location">
    <subcellularLocation>
        <location evidence="1">Membrane</location>
        <topology evidence="1">Multi-pass membrane protein</topology>
    </subcellularLocation>
</comment>
<dbReference type="VEuPathDB" id="FungiDB:AFLA_013140"/>
<evidence type="ECO:0000256" key="6">
    <source>
        <dbReference type="ARBA" id="ARBA00023136"/>
    </source>
</evidence>
<keyword evidence="4 7" id="KW-0812">Transmembrane</keyword>
<comment type="similarity">
    <text evidence="2">Belongs to the major facilitator superfamily. Sugar transporter (TC 2.A.1.1) family.</text>
</comment>
<dbReference type="PANTHER" id="PTHR48022:SF26">
    <property type="entry name" value="MAJOR FACILITATOR SUPERFAMILY (MFS) PROFILE DOMAIN-CONTAINING PROTEIN-RELATED"/>
    <property type="match status" value="1"/>
</dbReference>
<reference evidence="10" key="1">
    <citation type="journal article" date="2021" name="G3 (Bethesda)">
        <title>Chromosome assembled and annotated genome sequence of Aspergillus flavus NRRL 3357.</title>
        <authorList>
            <person name="Skerker J.M."/>
            <person name="Pianalto K.M."/>
            <person name="Mondo S.J."/>
            <person name="Yang K."/>
            <person name="Arkin A.P."/>
            <person name="Keller N.P."/>
            <person name="Grigoriev I.V."/>
            <person name="Louise Glass N.L."/>
        </authorList>
    </citation>
    <scope>NUCLEOTIDE SEQUENCE [LARGE SCALE GENOMIC DNA]</scope>
    <source>
        <strain evidence="10">ATCC 200026 / FGSC A1120 / IAM 13836 / NRRL 3357 / JCM 12722 / SRRC 167</strain>
    </source>
</reference>
<evidence type="ECO:0000256" key="1">
    <source>
        <dbReference type="ARBA" id="ARBA00004141"/>
    </source>
</evidence>
<dbReference type="GO" id="GO:0005351">
    <property type="term" value="F:carbohydrate:proton symporter activity"/>
    <property type="evidence" value="ECO:0007669"/>
    <property type="project" value="TreeGrafter"/>
</dbReference>
<dbReference type="InterPro" id="IPR003663">
    <property type="entry name" value="Sugar/inositol_transpt"/>
</dbReference>
<evidence type="ECO:0000256" key="5">
    <source>
        <dbReference type="ARBA" id="ARBA00022989"/>
    </source>
</evidence>
<dbReference type="Proteomes" id="UP000596276">
    <property type="component" value="Chromosome 8"/>
</dbReference>
<dbReference type="InterPro" id="IPR005828">
    <property type="entry name" value="MFS_sugar_transport-like"/>
</dbReference>
<dbReference type="PROSITE" id="PS00216">
    <property type="entry name" value="SUGAR_TRANSPORT_1"/>
    <property type="match status" value="1"/>
</dbReference>
<dbReference type="Gene3D" id="1.20.1250.20">
    <property type="entry name" value="MFS general substrate transporter like domains"/>
    <property type="match status" value="1"/>
</dbReference>
<dbReference type="VEuPathDB" id="FungiDB:F9C07_2077122"/>
<protein>
    <submittedName>
        <fullName evidence="9">Transporter</fullName>
    </submittedName>
</protein>
<organism evidence="9 10">
    <name type="scientific">Aspergillus flavus (strain ATCC 200026 / FGSC A1120 / IAM 13836 / NRRL 3357 / JCM 12722 / SRRC 167)</name>
    <dbReference type="NCBI Taxonomy" id="332952"/>
    <lineage>
        <taxon>Eukaryota</taxon>
        <taxon>Fungi</taxon>
        <taxon>Dikarya</taxon>
        <taxon>Ascomycota</taxon>
        <taxon>Pezizomycotina</taxon>
        <taxon>Eurotiomycetes</taxon>
        <taxon>Eurotiomycetidae</taxon>
        <taxon>Eurotiales</taxon>
        <taxon>Aspergillaceae</taxon>
        <taxon>Aspergillus</taxon>
        <taxon>Aspergillus subgen. Circumdati</taxon>
    </lineage>
</organism>
<name>A0A7U2N0D0_ASPFN</name>
<dbReference type="PROSITE" id="PS50850">
    <property type="entry name" value="MFS"/>
    <property type="match status" value="1"/>
</dbReference>
<accession>A0A7U2N0D0</accession>
<dbReference type="PANTHER" id="PTHR48022">
    <property type="entry name" value="PLASTIDIC GLUCOSE TRANSPORTER 4"/>
    <property type="match status" value="1"/>
</dbReference>
<proteinExistence type="inferred from homology"/>
<sequence>MAFLKGSQKEPYFGMKGGAPFLSKSCFQNVANSLFTEQVACATDMSLFGYDQGLLSGVVVTEDFLVVHDLVGTSKTKTLSTVTAIYDVGCSFGALVAFDIGERLGRKKSILLGTTLMAICTLLKCTSYSLLQIFVGRVTLGFGNGIDTSTAPIWKTETSSPKWRGKLVFLEMVMNLLGFSFMFIFVLFATVPWLPESPRYVKGYEKEAIEILSCIEDKRIDDPYVVAQKNEFEYTIYYERENAIRWRDILLRRKTDSTDSKSLRRLILGAGTQFMQQFEGINIMPYYLPTVLMRFVGLSDSMARLLTAVNSVTYLIYTCCAVGLIERMGRRGLMMLFTAGQFFAFLNITILLRYAEANAGTVEGQRFGFASIVFFSLFYIFFGLGMLKIPMTNFVMVEITPIGIENIGWKFWIVWTVFNAAFLPVIYFFYPERDFVLANRTLEDIDAYYRSNPSLIVIKDPDAISVKRPLKYIEREDHEMKKIGEIRTKKVDDLMVEHVE</sequence>
<dbReference type="GO" id="GO:0016020">
    <property type="term" value="C:membrane"/>
    <property type="evidence" value="ECO:0007669"/>
    <property type="project" value="UniProtKB-SubCell"/>
</dbReference>
<dbReference type="Pfam" id="PF00083">
    <property type="entry name" value="Sugar_tr"/>
    <property type="match status" value="1"/>
</dbReference>
<dbReference type="AlphaFoldDB" id="A0A7U2N0D0"/>
<dbReference type="SUPFAM" id="SSF103473">
    <property type="entry name" value="MFS general substrate transporter"/>
    <property type="match status" value="1"/>
</dbReference>
<feature type="transmembrane region" description="Helical" evidence="7">
    <location>
        <begin position="367"/>
        <end position="389"/>
    </location>
</feature>
<evidence type="ECO:0000256" key="7">
    <source>
        <dbReference type="SAM" id="Phobius"/>
    </source>
</evidence>
<keyword evidence="10" id="KW-1185">Reference proteome</keyword>
<dbReference type="InterPro" id="IPR005829">
    <property type="entry name" value="Sugar_transporter_CS"/>
</dbReference>
<dbReference type="EMBL" id="CP044616">
    <property type="protein sequence ID" value="QRD93272.1"/>
    <property type="molecule type" value="Genomic_DNA"/>
</dbReference>
<feature type="transmembrane region" description="Helical" evidence="7">
    <location>
        <begin position="172"/>
        <end position="194"/>
    </location>
</feature>
<evidence type="ECO:0000256" key="3">
    <source>
        <dbReference type="ARBA" id="ARBA00022448"/>
    </source>
</evidence>
<keyword evidence="3" id="KW-0813">Transport</keyword>
<dbReference type="PRINTS" id="PR00171">
    <property type="entry name" value="SUGRTRNSPORT"/>
</dbReference>
<keyword evidence="6 7" id="KW-0472">Membrane</keyword>
<evidence type="ECO:0000256" key="2">
    <source>
        <dbReference type="ARBA" id="ARBA00010992"/>
    </source>
</evidence>
<dbReference type="InterPro" id="IPR036259">
    <property type="entry name" value="MFS_trans_sf"/>
</dbReference>
<dbReference type="InterPro" id="IPR050360">
    <property type="entry name" value="MFS_Sugar_Transporters"/>
</dbReference>
<evidence type="ECO:0000313" key="10">
    <source>
        <dbReference type="Proteomes" id="UP000596276"/>
    </source>
</evidence>
<feature type="domain" description="Major facilitator superfamily (MFS) profile" evidence="8">
    <location>
        <begin position="37"/>
        <end position="500"/>
    </location>
</feature>